<comment type="caution">
    <text evidence="2">The sequence shown here is derived from an EMBL/GenBank/DDBJ whole genome shotgun (WGS) entry which is preliminary data.</text>
</comment>
<keyword evidence="1" id="KW-0812">Transmembrane</keyword>
<dbReference type="AlphaFoldDB" id="X1HFI1"/>
<feature type="transmembrane region" description="Helical" evidence="1">
    <location>
        <begin position="71"/>
        <end position="92"/>
    </location>
</feature>
<keyword evidence="1" id="KW-1133">Transmembrane helix</keyword>
<dbReference type="EMBL" id="BARV01000308">
    <property type="protein sequence ID" value="GAH96575.1"/>
    <property type="molecule type" value="Genomic_DNA"/>
</dbReference>
<evidence type="ECO:0000256" key="1">
    <source>
        <dbReference type="SAM" id="Phobius"/>
    </source>
</evidence>
<evidence type="ECO:0000313" key="3">
    <source>
        <dbReference type="EMBL" id="GAH96575.1"/>
    </source>
</evidence>
<gene>
    <name evidence="2" type="ORF">S03H2_14437</name>
    <name evidence="3" type="ORF">S06H3_01268</name>
</gene>
<name>X1HFI1_9ZZZZ</name>
<sequence>MIMKKRRLYQNVIDRGVYGTAEWAAKSPYDKVDGILVSDLKWDINDPLAYRNPYLPTSNTYLQKKNNTKTAVFIGVGIVLLFGFGYMLVIQASR</sequence>
<reference evidence="2" key="1">
    <citation type="journal article" date="2014" name="Front. Microbiol.">
        <title>High frequency of phylogenetically diverse reductive dehalogenase-homologous genes in deep subseafloor sedimentary metagenomes.</title>
        <authorList>
            <person name="Kawai M."/>
            <person name="Futagami T."/>
            <person name="Toyoda A."/>
            <person name="Takaki Y."/>
            <person name="Nishi S."/>
            <person name="Hori S."/>
            <person name="Arai W."/>
            <person name="Tsubouchi T."/>
            <person name="Morono Y."/>
            <person name="Uchiyama I."/>
            <person name="Ito T."/>
            <person name="Fujiyama A."/>
            <person name="Inagaki F."/>
            <person name="Takami H."/>
        </authorList>
    </citation>
    <scope>NUCLEOTIDE SEQUENCE</scope>
    <source>
        <strain evidence="2">Expedition CK06-06</strain>
    </source>
</reference>
<proteinExistence type="predicted"/>
<organism evidence="2">
    <name type="scientific">marine sediment metagenome</name>
    <dbReference type="NCBI Taxonomy" id="412755"/>
    <lineage>
        <taxon>unclassified sequences</taxon>
        <taxon>metagenomes</taxon>
        <taxon>ecological metagenomes</taxon>
    </lineage>
</organism>
<dbReference type="EMBL" id="BARU01007327">
    <property type="protein sequence ID" value="GAH44048.1"/>
    <property type="molecule type" value="Genomic_DNA"/>
</dbReference>
<accession>X1HFI1</accession>
<protein>
    <submittedName>
        <fullName evidence="2">Uncharacterized protein</fullName>
    </submittedName>
</protein>
<keyword evidence="1" id="KW-0472">Membrane</keyword>
<evidence type="ECO:0000313" key="2">
    <source>
        <dbReference type="EMBL" id="GAH44048.1"/>
    </source>
</evidence>